<proteinExistence type="predicted"/>
<dbReference type="InterPro" id="IPR025644">
    <property type="entry name" value="DUF4344"/>
</dbReference>
<gene>
    <name evidence="1" type="ORF">BEL07_04635</name>
</gene>
<reference evidence="1 2" key="1">
    <citation type="submission" date="2016-09" db="EMBL/GenBank/DDBJ databases">
        <title>genome sequence of Mycobacterium sp. 739 SCH.</title>
        <authorList>
            <person name="Greninger A.L."/>
            <person name="Qin X."/>
            <person name="Jerome K."/>
            <person name="Vora S."/>
            <person name="Quinn K."/>
        </authorList>
    </citation>
    <scope>NUCLEOTIDE SEQUENCE [LARGE SCALE GENOMIC DNA]</scope>
    <source>
        <strain evidence="1 2">SCH</strain>
    </source>
</reference>
<dbReference type="EMBL" id="MCHX01000008">
    <property type="protein sequence ID" value="OFJ54928.1"/>
    <property type="molecule type" value="Genomic_DNA"/>
</dbReference>
<accession>A0A1E8Q8I7</accession>
<dbReference type="AlphaFoldDB" id="A0A1E8Q8I7"/>
<dbReference type="Pfam" id="PF14247">
    <property type="entry name" value="DUF4344"/>
    <property type="match status" value="1"/>
</dbReference>
<sequence>MIVRWDEATSQEAIDGRKLLQDNQVLDTMAQDADDLLKLPQDIQLIGAQCDEPNAFWSPEDRAMTICYEDPMSGLDIFTKAGDVDPVASAVGVEIATFFHEMGHMTIDLYDLPATGREEDVADQLAAFMLLQPDDDGTLDPDDVKAVVDSAREWDYYGQLEDEVDDDAFADEHSLNETRKFNLLCWVYGADPEGQAYLVDQGMLPERRAERCEDEWFKLDRAWSTLLGPHLKD</sequence>
<keyword evidence="2" id="KW-1185">Reference proteome</keyword>
<comment type="caution">
    <text evidence="1">The sequence shown here is derived from an EMBL/GenBank/DDBJ whole genome shotgun (WGS) entry which is preliminary data.</text>
</comment>
<evidence type="ECO:0000313" key="2">
    <source>
        <dbReference type="Proteomes" id="UP000178953"/>
    </source>
</evidence>
<name>A0A1E8Q8I7_9MYCO</name>
<dbReference type="Proteomes" id="UP000178953">
    <property type="component" value="Unassembled WGS sequence"/>
</dbReference>
<evidence type="ECO:0000313" key="1">
    <source>
        <dbReference type="EMBL" id="OFJ54928.1"/>
    </source>
</evidence>
<protein>
    <submittedName>
        <fullName evidence="1">Uncharacterized protein</fullName>
    </submittedName>
</protein>
<organism evidence="1 2">
    <name type="scientific">Mycolicibacterium grossiae</name>
    <dbReference type="NCBI Taxonomy" id="1552759"/>
    <lineage>
        <taxon>Bacteria</taxon>
        <taxon>Bacillati</taxon>
        <taxon>Actinomycetota</taxon>
        <taxon>Actinomycetes</taxon>
        <taxon>Mycobacteriales</taxon>
        <taxon>Mycobacteriaceae</taxon>
        <taxon>Mycolicibacterium</taxon>
    </lineage>
</organism>